<feature type="region of interest" description="Disordered" evidence="1">
    <location>
        <begin position="288"/>
        <end position="312"/>
    </location>
</feature>
<feature type="region of interest" description="Disordered" evidence="1">
    <location>
        <begin position="1141"/>
        <end position="1169"/>
    </location>
</feature>
<sequence length="1547" mass="169913">MSHLLATPFNKPSPLDLPRNGRPLSPPETDFGFAGHHHQASKSAPVALGVEFDPQASFSSAATETPQPRKISYLHSGPKESREKVVQRGFKWLVVVLPPSSFAQEHGHLGNTLSSGSPSRLIHGSLMPLYPTMGGQLGAIAREYNFPSISGLCIYLHTDYGGVSITPRVSDDSWPLLWSHLFDPRTPSPPLPHVPIGGKIEFDIDLRKARWYNTWLTAPRKDFVDVPVSVTPTHPRSVSHWRGDSRTSFVDDQQDEVETVSLSQQVKPSRLGRHIPRKLSLLDRFDGSSVRSGSKLVPRNLSPPSPAPPIQVFNSLSPIVQEDEPKTARKHLDQLVTSWRASASQTASPLAATGQTSLDPVNLPNTFPLDDSSPADSHPPSELNLSDFGWSVSSVGPPDEDDLESIASQWRAPSVHLDRRIEGSVCLTPSTCTSWGPPDNDLDLSPISNIIRLPSPDMAYRMLDDVPPTPSTCTSWGPPSYPNSPTGAESFSRALSIDLGHRGEFSRPVTPSTATSWGPPESEPPSPATPYYVRSPDVGERGFDYDLPEITAGPRPWQLVWPYHGGERGDDDVVPPEVQPAVEAQVPQAAAGEPWQMVWPYVDIPRDVQEGPVAGAAVIPDDVIARPVSPNGGQPWPYVWPYTDANNMEGLHVEGGPLELTYGSAEPWRLVWPYTADRQVPTAQIELSAPSGNTSAYPYLTIYPPVYPNFDIYPGHAGAAAVPHFVPELVVNSSALAVSSRHNDSPPATRITPISVKLTTYPSLCIYPPVYPYNLHSIYPSSSTQAFIVHDTTKAPRLQNVTVKLAPTYPCLDIYPPVYPDNLRSIYPSILAKPSTPEVRTSSHQQSEKRRQRIQVSLAAHYPSFDICKTSEVHLSVLSHAVLDPPVYPANLRSIYPSVSSVPTIPKSTTSSQGQNGKQRECIQVSLDVHYPFFDIYPPVYPDNLRSIYPSISSVPTTPKAKTSFHQQSVSQRERIQVSLDAHYPFFNIYPPVYPSNLETVYPSTQLRGIKIKENGKHSDRLPSLQIVATPVTLEARYPVFDIYPAVYPFNLERIYPEVDSKASPERVASFSISVYPNLVIYPEVPTTHDEAQKDRSAVEVESDRSRRPTLVVNVAGLPPPRRVGKNVTRVHNAKLAQRSNLDVPPVPPLPQGVSRMRPISPVTREPMSGERIGMSLPVHLPFTYPTVCPYPPVYPEITIYPPTPMAEVVQSVKPVEEAPIKLQAKYPNVVPYPSVYPYFDIYPTVDVNRSIVQPKPAAPIQSVATTTTTPPSRRRPRYTHLELHNQVFGPEVPRPKVASPRQLPTPPAVRTSPVTTPSPSPSPPARPPLTHHTSRSSTLIARYKLPSPPINENSSRPPRQLPAIPGGSPGSQGLRTSPPRVYGLPSTPSPSRRLSTPGFMRSNPSFSPLPPLAEPQIADAVENGFPKPRSRPLPRLNGHESIPEDDEIPNRGYSSATLPERRRPDSVVNLSRAMSLPSRPLPRTVRSSMVVDSSTRGGPFSGSDSPPMRLAMSTLAQFPPPPRAPLPQTPNSRPVSKLDRSKYPFV</sequence>
<feature type="region of interest" description="Disordered" evidence="1">
    <location>
        <begin position="1"/>
        <end position="38"/>
    </location>
</feature>
<comment type="caution">
    <text evidence="2">The sequence shown here is derived from an EMBL/GenBank/DDBJ whole genome shotgun (WGS) entry which is preliminary data.</text>
</comment>
<evidence type="ECO:0000256" key="1">
    <source>
        <dbReference type="SAM" id="MobiDB-lite"/>
    </source>
</evidence>
<proteinExistence type="predicted"/>
<evidence type="ECO:0000313" key="2">
    <source>
        <dbReference type="EMBL" id="KAJ3484546.1"/>
    </source>
</evidence>
<feature type="region of interest" description="Disordered" evidence="1">
    <location>
        <begin position="1285"/>
        <end position="1467"/>
    </location>
</feature>
<gene>
    <name evidence="2" type="ORF">NLI96_g5570</name>
</gene>
<feature type="compositionally biased region" description="Polar residues" evidence="1">
    <location>
        <begin position="1486"/>
        <end position="1497"/>
    </location>
</feature>
<feature type="compositionally biased region" description="Basic and acidic residues" evidence="1">
    <location>
        <begin position="1537"/>
        <end position="1547"/>
    </location>
</feature>
<keyword evidence="3" id="KW-1185">Reference proteome</keyword>
<evidence type="ECO:0000313" key="3">
    <source>
        <dbReference type="Proteomes" id="UP001212997"/>
    </source>
</evidence>
<feature type="region of interest" description="Disordered" evidence="1">
    <location>
        <begin position="346"/>
        <end position="385"/>
    </location>
</feature>
<feature type="compositionally biased region" description="Low complexity" evidence="1">
    <location>
        <begin position="1385"/>
        <end position="1398"/>
    </location>
</feature>
<organism evidence="2 3">
    <name type="scientific">Meripilus lineatus</name>
    <dbReference type="NCBI Taxonomy" id="2056292"/>
    <lineage>
        <taxon>Eukaryota</taxon>
        <taxon>Fungi</taxon>
        <taxon>Dikarya</taxon>
        <taxon>Basidiomycota</taxon>
        <taxon>Agaricomycotina</taxon>
        <taxon>Agaricomycetes</taxon>
        <taxon>Polyporales</taxon>
        <taxon>Meripilaceae</taxon>
        <taxon>Meripilus</taxon>
    </lineage>
</organism>
<feature type="compositionally biased region" description="Polar residues" evidence="1">
    <location>
        <begin position="346"/>
        <end position="365"/>
    </location>
</feature>
<protein>
    <submittedName>
        <fullName evidence="2">Uncharacterized protein</fullName>
    </submittedName>
</protein>
<feature type="compositionally biased region" description="Low complexity" evidence="1">
    <location>
        <begin position="368"/>
        <end position="381"/>
    </location>
</feature>
<feature type="region of interest" description="Disordered" evidence="1">
    <location>
        <begin position="1479"/>
        <end position="1547"/>
    </location>
</feature>
<reference evidence="2" key="1">
    <citation type="submission" date="2022-07" db="EMBL/GenBank/DDBJ databases">
        <title>Genome Sequence of Physisporinus lineatus.</title>
        <authorList>
            <person name="Buettner E."/>
        </authorList>
    </citation>
    <scope>NUCLEOTIDE SEQUENCE</scope>
    <source>
        <strain evidence="2">VT162</strain>
    </source>
</reference>
<feature type="compositionally biased region" description="Pro residues" evidence="1">
    <location>
        <begin position="1519"/>
        <end position="1529"/>
    </location>
</feature>
<dbReference type="Proteomes" id="UP001212997">
    <property type="component" value="Unassembled WGS sequence"/>
</dbReference>
<name>A0AAD5V2N7_9APHY</name>
<feature type="region of interest" description="Disordered" evidence="1">
    <location>
        <begin position="503"/>
        <end position="535"/>
    </location>
</feature>
<dbReference type="EMBL" id="JANAWD010000185">
    <property type="protein sequence ID" value="KAJ3484546.1"/>
    <property type="molecule type" value="Genomic_DNA"/>
</dbReference>
<feature type="compositionally biased region" description="Pro residues" evidence="1">
    <location>
        <begin position="1317"/>
        <end position="1328"/>
    </location>
</feature>
<accession>A0AAD5V2N7</accession>